<feature type="region of interest" description="Disordered" evidence="1">
    <location>
        <begin position="395"/>
        <end position="445"/>
    </location>
</feature>
<dbReference type="VEuPathDB" id="FungiDB:yc1106_01594"/>
<dbReference type="InterPro" id="IPR039602">
    <property type="entry name" value="Rxt2"/>
</dbReference>
<evidence type="ECO:0000256" key="1">
    <source>
        <dbReference type="SAM" id="MobiDB-lite"/>
    </source>
</evidence>
<name>A0A9Q9DPP4_CURCL</name>
<dbReference type="AlphaFoldDB" id="A0A9Q9DPP4"/>
<keyword evidence="4" id="KW-1185">Reference proteome</keyword>
<dbReference type="EMBL" id="CP089274">
    <property type="protein sequence ID" value="USP74320.1"/>
    <property type="molecule type" value="Genomic_DNA"/>
</dbReference>
<dbReference type="Pfam" id="PF08595">
    <property type="entry name" value="RXT2_N"/>
    <property type="match status" value="1"/>
</dbReference>
<feature type="compositionally biased region" description="Basic and acidic residues" evidence="1">
    <location>
        <begin position="208"/>
        <end position="219"/>
    </location>
</feature>
<feature type="domain" description="Transcriptional regulatory protein RXT2 N-terminal" evidence="2">
    <location>
        <begin position="44"/>
        <end position="174"/>
    </location>
</feature>
<proteinExistence type="predicted"/>
<feature type="region of interest" description="Disordered" evidence="1">
    <location>
        <begin position="187"/>
        <end position="318"/>
    </location>
</feature>
<dbReference type="Proteomes" id="UP001056012">
    <property type="component" value="Chromosome 1"/>
</dbReference>
<accession>A0A9Q9DPP4</accession>
<dbReference type="InterPro" id="IPR013904">
    <property type="entry name" value="RXT2_N"/>
</dbReference>
<evidence type="ECO:0000313" key="4">
    <source>
        <dbReference type="Proteomes" id="UP001056012"/>
    </source>
</evidence>
<feature type="compositionally biased region" description="Acidic residues" evidence="1">
    <location>
        <begin position="398"/>
        <end position="411"/>
    </location>
</feature>
<feature type="compositionally biased region" description="Polar residues" evidence="1">
    <location>
        <begin position="251"/>
        <end position="262"/>
    </location>
</feature>
<dbReference type="GO" id="GO:0033698">
    <property type="term" value="C:Rpd3L complex"/>
    <property type="evidence" value="ECO:0007669"/>
    <property type="project" value="TreeGrafter"/>
</dbReference>
<feature type="compositionally biased region" description="Polar residues" evidence="1">
    <location>
        <begin position="188"/>
        <end position="201"/>
    </location>
</feature>
<organism evidence="3 4">
    <name type="scientific">Curvularia clavata</name>
    <dbReference type="NCBI Taxonomy" id="95742"/>
    <lineage>
        <taxon>Eukaryota</taxon>
        <taxon>Fungi</taxon>
        <taxon>Dikarya</taxon>
        <taxon>Ascomycota</taxon>
        <taxon>Pezizomycotina</taxon>
        <taxon>Dothideomycetes</taxon>
        <taxon>Pleosporomycetidae</taxon>
        <taxon>Pleosporales</taxon>
        <taxon>Pleosporineae</taxon>
        <taxon>Pleosporaceae</taxon>
        <taxon>Curvularia</taxon>
    </lineage>
</organism>
<feature type="compositionally biased region" description="Basic and acidic residues" evidence="1">
    <location>
        <begin position="264"/>
        <end position="274"/>
    </location>
</feature>
<protein>
    <recommendedName>
        <fullName evidence="2">Transcriptional regulatory protein RXT2 N-terminal domain-containing protein</fullName>
    </recommendedName>
</protein>
<sequence length="445" mass="49819">MAGQQQQILDTIFNMKRKMLRKDDSDTEDSETAIGSNKQDLRRKVHYARASDPDFLADPRPYKKRIEHAGYHRYILQRNPPRYDADGDIVEVDDEYEDEDDVEPVEENPYGNIQLEHLLAPLTSAADLPNHPALNVAYTSRHLTDLANEAGALSRKEQITNARAKNLFVKLQGDSLFAPAALAAMTDTPFQPSRSKIQNGRSEGPEEQQTHDTEIREAEEPAQDVNMEDVAQPNGTQRPSDANGDAGSGLVNGTDSMTNGTHTGEADELHKNGQGDHSSMAEDMSDTASQQTAHRMTTRTRARAHAASTPSPPHSPSSHVNAIHPLFIHPTESLPDRDFGLPPNEAEETRMLLMAYVQKQEEVARITSDLYHGLLQADRMRHEVFKWSKAEGHVGEMSDGEDWYDNEEWGLDQDLAKGRDEEEDETAVAGKKSTRQRRKPDKDDR</sequence>
<evidence type="ECO:0000259" key="2">
    <source>
        <dbReference type="Pfam" id="PF08595"/>
    </source>
</evidence>
<dbReference type="PANTHER" id="PTHR28232">
    <property type="entry name" value="TRANSCRIPTIONAL REGULATORY PROTEIN RXT2"/>
    <property type="match status" value="1"/>
</dbReference>
<dbReference type="PANTHER" id="PTHR28232:SF1">
    <property type="entry name" value="TRANSCRIPTIONAL REGULATORY PROTEIN RXT2"/>
    <property type="match status" value="1"/>
</dbReference>
<evidence type="ECO:0000313" key="3">
    <source>
        <dbReference type="EMBL" id="USP74320.1"/>
    </source>
</evidence>
<dbReference type="GO" id="GO:0005829">
    <property type="term" value="C:cytosol"/>
    <property type="evidence" value="ECO:0007669"/>
    <property type="project" value="TreeGrafter"/>
</dbReference>
<reference evidence="3" key="1">
    <citation type="submission" date="2021-12" db="EMBL/GenBank/DDBJ databases">
        <title>Curvularia clavata genome.</title>
        <authorList>
            <person name="Cao Y."/>
        </authorList>
    </citation>
    <scope>NUCLEOTIDE SEQUENCE</scope>
    <source>
        <strain evidence="3">Yc1106</strain>
    </source>
</reference>
<gene>
    <name evidence="3" type="ORF">yc1106_01594</name>
</gene>
<dbReference type="OrthoDB" id="441210at2759"/>
<feature type="region of interest" description="Disordered" evidence="1">
    <location>
        <begin position="19"/>
        <end position="43"/>
    </location>
</feature>